<accession>A0A7J7II22</accession>
<comment type="caution">
    <text evidence="4">The sequence shown here is derived from an EMBL/GenBank/DDBJ whole genome shotgun (WGS) entry which is preliminary data.</text>
</comment>
<sequence>MASGVSVDPACSAELLTLIRASPRQYRAVIYRVSADLRTIVVERVLPSSNITGRGALEDWKEFTSSENLPRNDCRYAVYDFEFETAETGKKNKIIFLLWSPAAAPIKSKMVYTSSRQAIVSALDGVQKEVQATDEEELEYSWVESQVRLASSAR</sequence>
<evidence type="ECO:0000256" key="1">
    <source>
        <dbReference type="ARBA" id="ARBA00006844"/>
    </source>
</evidence>
<feature type="domain" description="ADF-H" evidence="3">
    <location>
        <begin position="4"/>
        <end position="148"/>
    </location>
</feature>
<dbReference type="AlphaFoldDB" id="A0A7J7II22"/>
<dbReference type="GO" id="GO:0030042">
    <property type="term" value="P:actin filament depolymerization"/>
    <property type="evidence" value="ECO:0007669"/>
    <property type="project" value="InterPro"/>
</dbReference>
<proteinExistence type="inferred from homology"/>
<reference evidence="4 5" key="1">
    <citation type="journal article" date="2020" name="J. Phycol.">
        <title>Comparative genome analysis reveals Cyanidiococcus gen. nov., a new extremophilic red algal genus sister to Cyanidioschyzon (Cyanidioschyzonaceae, Rhodophyta).</title>
        <authorList>
            <person name="Liu S.-L."/>
            <person name="Chiang Y.-R."/>
            <person name="Yoon H.S."/>
            <person name="Fu H.-Y."/>
        </authorList>
    </citation>
    <scope>NUCLEOTIDE SEQUENCE [LARGE SCALE GENOMIC DNA]</scope>
    <source>
        <strain evidence="4 5">THAL066</strain>
    </source>
</reference>
<dbReference type="GO" id="GO:0015629">
    <property type="term" value="C:actin cytoskeleton"/>
    <property type="evidence" value="ECO:0007669"/>
    <property type="project" value="InterPro"/>
</dbReference>
<dbReference type="Proteomes" id="UP000530660">
    <property type="component" value="Unassembled WGS sequence"/>
</dbReference>
<dbReference type="CDD" id="cd11286">
    <property type="entry name" value="ADF_cofilin_like"/>
    <property type="match status" value="1"/>
</dbReference>
<dbReference type="SMART" id="SM00102">
    <property type="entry name" value="ADF"/>
    <property type="match status" value="1"/>
</dbReference>
<dbReference type="InterPro" id="IPR017904">
    <property type="entry name" value="ADF/Cofilin"/>
</dbReference>
<evidence type="ECO:0000259" key="3">
    <source>
        <dbReference type="PROSITE" id="PS51263"/>
    </source>
</evidence>
<gene>
    <name evidence="4" type="primary">ADF8</name>
    <name evidence="4" type="ORF">F1559_002696</name>
</gene>
<protein>
    <submittedName>
        <fullName evidence="4">Actin-depolymerizing factor</fullName>
    </submittedName>
</protein>
<keyword evidence="5" id="KW-1185">Reference proteome</keyword>
<dbReference type="EMBL" id="VWRR01000009">
    <property type="protein sequence ID" value="KAF6002743.1"/>
    <property type="molecule type" value="Genomic_DNA"/>
</dbReference>
<dbReference type="PROSITE" id="PS51263">
    <property type="entry name" value="ADF_H"/>
    <property type="match status" value="1"/>
</dbReference>
<evidence type="ECO:0000313" key="4">
    <source>
        <dbReference type="EMBL" id="KAF6002743.1"/>
    </source>
</evidence>
<dbReference type="OrthoDB" id="10249245at2759"/>
<dbReference type="SUPFAM" id="SSF55753">
    <property type="entry name" value="Actin depolymerizing proteins"/>
    <property type="match status" value="1"/>
</dbReference>
<dbReference type="InterPro" id="IPR002108">
    <property type="entry name" value="ADF-H"/>
</dbReference>
<evidence type="ECO:0000256" key="2">
    <source>
        <dbReference type="ARBA" id="ARBA00023203"/>
    </source>
</evidence>
<keyword evidence="2" id="KW-0009">Actin-binding</keyword>
<dbReference type="PANTHER" id="PTHR11913">
    <property type="entry name" value="COFILIN-RELATED"/>
    <property type="match status" value="1"/>
</dbReference>
<dbReference type="Gene3D" id="3.40.20.10">
    <property type="entry name" value="Severin"/>
    <property type="match status" value="1"/>
</dbReference>
<evidence type="ECO:0000313" key="5">
    <source>
        <dbReference type="Proteomes" id="UP000530660"/>
    </source>
</evidence>
<dbReference type="InterPro" id="IPR029006">
    <property type="entry name" value="ADF-H/Gelsolin-like_dom_sf"/>
</dbReference>
<dbReference type="GO" id="GO:0003779">
    <property type="term" value="F:actin binding"/>
    <property type="evidence" value="ECO:0007669"/>
    <property type="project" value="UniProtKB-KW"/>
</dbReference>
<comment type="similarity">
    <text evidence="1">Belongs to the actin-binding proteins ADF family.</text>
</comment>
<dbReference type="Pfam" id="PF00241">
    <property type="entry name" value="Cofilin_ADF"/>
    <property type="match status" value="1"/>
</dbReference>
<organism evidence="4 5">
    <name type="scientific">Cyanidiococcus yangmingshanensis</name>
    <dbReference type="NCBI Taxonomy" id="2690220"/>
    <lineage>
        <taxon>Eukaryota</taxon>
        <taxon>Rhodophyta</taxon>
        <taxon>Bangiophyceae</taxon>
        <taxon>Cyanidiales</taxon>
        <taxon>Cyanidiaceae</taxon>
        <taxon>Cyanidiococcus</taxon>
    </lineage>
</organism>
<name>A0A7J7II22_9RHOD</name>